<dbReference type="Gene3D" id="1.10.3290.10">
    <property type="entry name" value="Fido-like domain"/>
    <property type="match status" value="1"/>
</dbReference>
<dbReference type="eggNOG" id="COG3177">
    <property type="taxonomic scope" value="Bacteria"/>
</dbReference>
<dbReference type="GO" id="GO:0005524">
    <property type="term" value="F:ATP binding"/>
    <property type="evidence" value="ECO:0007669"/>
    <property type="project" value="UniProtKB-KW"/>
</dbReference>
<evidence type="ECO:0000313" key="4">
    <source>
        <dbReference type="EMBL" id="SFN44333.1"/>
    </source>
</evidence>
<dbReference type="InterPro" id="IPR040198">
    <property type="entry name" value="Fido_containing"/>
</dbReference>
<organism evidence="4 5">
    <name type="scientific">Flavobacterium succinicans</name>
    <dbReference type="NCBI Taxonomy" id="29536"/>
    <lineage>
        <taxon>Bacteria</taxon>
        <taxon>Pseudomonadati</taxon>
        <taxon>Bacteroidota</taxon>
        <taxon>Flavobacteriia</taxon>
        <taxon>Flavobacteriales</taxon>
        <taxon>Flavobacteriaceae</taxon>
        <taxon>Flavobacterium</taxon>
    </lineage>
</organism>
<evidence type="ECO:0000256" key="1">
    <source>
        <dbReference type="PIRSR" id="PIRSR640198-1"/>
    </source>
</evidence>
<evidence type="ECO:0000259" key="3">
    <source>
        <dbReference type="PROSITE" id="PS51459"/>
    </source>
</evidence>
<dbReference type="InterPro" id="IPR003812">
    <property type="entry name" value="Fido"/>
</dbReference>
<dbReference type="Proteomes" id="UP000182961">
    <property type="component" value="Unassembled WGS sequence"/>
</dbReference>
<name>A0A1I4Z2Q3_9FLAO</name>
<dbReference type="InterPro" id="IPR036597">
    <property type="entry name" value="Fido-like_dom_sf"/>
</dbReference>
<reference evidence="5" key="1">
    <citation type="submission" date="2016-10" db="EMBL/GenBank/DDBJ databases">
        <authorList>
            <person name="Varghese N."/>
            <person name="Submissions S."/>
        </authorList>
    </citation>
    <scope>NUCLEOTIDE SEQUENCE [LARGE SCALE GENOMIC DNA]</scope>
    <source>
        <strain evidence="5">DSM 4002</strain>
    </source>
</reference>
<dbReference type="RefSeq" id="WP_024981730.1">
    <property type="nucleotide sequence ID" value="NZ_CBCRUM010000017.1"/>
</dbReference>
<proteinExistence type="predicted"/>
<evidence type="ECO:0000313" key="5">
    <source>
        <dbReference type="Proteomes" id="UP000182961"/>
    </source>
</evidence>
<accession>A0A1I4Z2Q3</accession>
<dbReference type="EMBL" id="FOUT01000013">
    <property type="protein sequence ID" value="SFN44333.1"/>
    <property type="molecule type" value="Genomic_DNA"/>
</dbReference>
<keyword evidence="2" id="KW-0067">ATP-binding</keyword>
<protein>
    <submittedName>
        <fullName evidence="4">Fic/DOC family protein</fullName>
    </submittedName>
</protein>
<evidence type="ECO:0000256" key="2">
    <source>
        <dbReference type="PIRSR" id="PIRSR640198-2"/>
    </source>
</evidence>
<dbReference type="PROSITE" id="PS51459">
    <property type="entry name" value="FIDO"/>
    <property type="match status" value="1"/>
</dbReference>
<gene>
    <name evidence="4" type="ORF">SAMN05444143_11358</name>
</gene>
<dbReference type="PANTHER" id="PTHR13504">
    <property type="entry name" value="FIDO DOMAIN-CONTAINING PROTEIN DDB_G0283145"/>
    <property type="match status" value="1"/>
</dbReference>
<keyword evidence="2" id="KW-0547">Nucleotide-binding</keyword>
<feature type="active site" evidence="1">
    <location>
        <position position="444"/>
    </location>
</feature>
<sequence>MATPGEKLAASLQILRDLQEDQNIVAIKSSEINRTHRERLIKNGFLKEVSRGWYIVSNPHEAAGDTTSWYTSYWQFCSRYLKDKYGDAYCISADQSLMIHAGNRTVPTQLIIRALEASNKVIPLLYKTSLLEMKSPLPYMTDIVEINGIRMLPLHSALTNCSTAMFERNAVDVRAAMTLVQDASELLGTLLEGSHSVVAGRLAGAFRNIGRDRIADDILKTMKAADYNVRETDPFQSKSPVALSFRERSPYANRIKLMWDEWRKVVIKYFPDEPGLPKDKEKYLEVVEQIYVTDAYHSLSIERYVVSVELIEKVRTGDWDIKGNENDRNHRNAMAARGYWQATQAVKKSLGKILEGDNAGKVADDDHREWYQELFSPSVVAGILKASDLAGYRTNQVYISNSLHVPLNRDALRDAMPTLFELLESETSAAVRAVLGHFIFVYIHPYMDGNGRMARFLMNVMLASGGFPWTVIPVEERDPYMAALESASVGGDIEPFTMFLSKLVSESLKGKPVARI</sequence>
<dbReference type="PANTHER" id="PTHR13504:SF38">
    <property type="entry name" value="FIDO DOMAIN-CONTAINING PROTEIN"/>
    <property type="match status" value="1"/>
</dbReference>
<keyword evidence="5" id="KW-1185">Reference proteome</keyword>
<dbReference type="SUPFAM" id="SSF140931">
    <property type="entry name" value="Fic-like"/>
    <property type="match status" value="1"/>
</dbReference>
<feature type="binding site" evidence="2">
    <location>
        <begin position="448"/>
        <end position="455"/>
    </location>
    <ligand>
        <name>ATP</name>
        <dbReference type="ChEBI" id="CHEBI:30616"/>
    </ligand>
</feature>
<dbReference type="Pfam" id="PF02661">
    <property type="entry name" value="Fic"/>
    <property type="match status" value="1"/>
</dbReference>
<dbReference type="AlphaFoldDB" id="A0A1I4Z2Q3"/>
<feature type="domain" description="Fido" evidence="3">
    <location>
        <begin position="358"/>
        <end position="502"/>
    </location>
</feature>